<dbReference type="PDB" id="7WXO">
    <property type="method" value="X-ray"/>
    <property type="resolution" value="1.96 A"/>
    <property type="chains" value="A=6-343"/>
</dbReference>
<dbReference type="PDB" id="7WXL">
    <property type="method" value="X-ray"/>
    <property type="resolution" value="1.45 A"/>
    <property type="chains" value="A=6-343"/>
</dbReference>
<reference evidence="7 8" key="2">
    <citation type="journal article" date="2022" name="ACS Cent. Sci.">
        <title>Distinct Modes of Hidden Structural Dynamics in the Functioning of an Allosteric Polysaccharide Lyase.</title>
        <authorList>
            <person name="Dash P."/>
            <person name="Acharya R."/>
        </authorList>
    </citation>
    <scope>X-RAY CRYSTALLOGRAPHY (1.23 ANGSTROMS) OF 6-343</scope>
    <scope>DISULFIDE BONDS</scope>
</reference>
<feature type="domain" description="Alginate lyase" evidence="4">
    <location>
        <begin position="44"/>
        <end position="278"/>
    </location>
</feature>
<dbReference type="PDB" id="7XTE">
    <property type="method" value="X-ray"/>
    <property type="resolution" value="2.30 A"/>
    <property type="chains" value="A=6-343"/>
</dbReference>
<protein>
    <submittedName>
        <fullName evidence="5">Poly(Beta-D-mannuronate) lyase</fullName>
    </submittedName>
</protein>
<dbReference type="EMBL" id="CABPSX010000012">
    <property type="protein sequence ID" value="VVG73681.1"/>
    <property type="molecule type" value="Genomic_DNA"/>
</dbReference>
<dbReference type="SMR" id="A0A5E5PAL9"/>
<dbReference type="InterPro" id="IPR008397">
    <property type="entry name" value="Alginate_lyase_dom"/>
</dbReference>
<dbReference type="PDB" id="7XTF">
    <property type="method" value="X-ray"/>
    <property type="resolution" value="1.73 A"/>
    <property type="chains" value="A=6-343"/>
</dbReference>
<keyword evidence="1 3" id="KW-0732">Signal</keyword>
<name>A0A5E5PAL9_9BURK</name>
<dbReference type="AlphaFoldDB" id="A0A5E5PAL9"/>
<evidence type="ECO:0000313" key="5">
    <source>
        <dbReference type="EMBL" id="VVG73681.1"/>
    </source>
</evidence>
<reference evidence="5 6" key="1">
    <citation type="submission" date="2019-08" db="EMBL/GenBank/DDBJ databases">
        <authorList>
            <person name="Peeters C."/>
        </authorList>
    </citation>
    <scope>NUCLEOTIDE SEQUENCE [LARGE SCALE GENOMIC DNA]</scope>
    <source>
        <strain evidence="5 6">LMG 18089</strain>
    </source>
</reference>
<keyword evidence="7 8" id="KW-0002">3D-structure</keyword>
<dbReference type="PDB" id="7WXP">
    <property type="method" value="X-ray"/>
    <property type="resolution" value="2.20 A"/>
    <property type="chains" value="A=6-343"/>
</dbReference>
<accession>A0A5E5PAL9</accession>
<evidence type="ECO:0000256" key="2">
    <source>
        <dbReference type="ARBA" id="ARBA00023239"/>
    </source>
</evidence>
<dbReference type="PDB" id="7WXJ">
    <property type="method" value="X-ray"/>
    <property type="resolution" value="2.10 A"/>
    <property type="chains" value="A=6-343"/>
</dbReference>
<dbReference type="PDB" id="7WXN">
    <property type="method" value="X-ray"/>
    <property type="resolution" value="2.40 A"/>
    <property type="chains" value="A=6-343"/>
</dbReference>
<evidence type="ECO:0000259" key="4">
    <source>
        <dbReference type="Pfam" id="PF05426"/>
    </source>
</evidence>
<dbReference type="SUPFAM" id="SSF48230">
    <property type="entry name" value="Chondroitin AC/alginate lyase"/>
    <property type="match status" value="1"/>
</dbReference>
<keyword evidence="2 5" id="KW-0456">Lyase</keyword>
<proteinExistence type="evidence at protein level"/>
<gene>
    <name evidence="5" type="ORF">PAP18089_04690</name>
</gene>
<feature type="signal peptide" evidence="3">
    <location>
        <begin position="1"/>
        <end position="27"/>
    </location>
</feature>
<evidence type="ECO:0007829" key="7">
    <source>
        <dbReference type="PDB" id="7WXJ"/>
    </source>
</evidence>
<dbReference type="Gene3D" id="1.50.10.100">
    <property type="entry name" value="Chondroitin AC/alginate lyase"/>
    <property type="match status" value="1"/>
</dbReference>
<dbReference type="PDB" id="7WXQ">
    <property type="method" value="X-ray"/>
    <property type="resolution" value="2.03 A"/>
    <property type="chains" value="A=6-343"/>
</dbReference>
<evidence type="ECO:0000313" key="6">
    <source>
        <dbReference type="Proteomes" id="UP000364291"/>
    </source>
</evidence>
<dbReference type="PDB" id="7WXR">
    <property type="method" value="X-ray"/>
    <property type="resolution" value="1.88 A"/>
    <property type="chains" value="A=6-343"/>
</dbReference>
<dbReference type="GO" id="GO:0016829">
    <property type="term" value="F:lyase activity"/>
    <property type="evidence" value="ECO:0007669"/>
    <property type="project" value="UniProtKB-KW"/>
</dbReference>
<sequence length="343" mass="38026">MGRRSMRFQSLSLAGSVAMLLHINAFAAQNDCPAPPPGSPDIRAIGYYTDAARSVIDPRLKTQNDAAVKPLNAFAAHVAKFADAYAKGADEAAGRCALTWLDAWARSGAMLGRMAHVNNDQSDYMRQWTHGAAAMAYLRTQALASEQQRTDIETWLKRLSAANLAYWDNPKHKRNNHYYWTGVGIMATAVATRDDTLLNTAQGIYRAGIDAIEPDGRLPMEMSRKRLALHYHDYATAPLVLMAEMARLQGEDWYTYRQGALERLAARVADGYRDPSWFNTQSGAVQETATPKASSGWVEFYRLRSPDPMRFDAMHAAGPFQDPRMGGNLTLMAQEGIVPLPQQ</sequence>
<dbReference type="PDB" id="7WXM">
    <property type="method" value="X-ray"/>
    <property type="resolution" value="1.23 A"/>
    <property type="chains" value="A=6-343"/>
</dbReference>
<feature type="chain" id="PRO_5025327477" evidence="3">
    <location>
        <begin position="28"/>
        <end position="343"/>
    </location>
</feature>
<evidence type="ECO:0007829" key="8">
    <source>
        <dbReference type="PDB" id="7WXK"/>
    </source>
</evidence>
<dbReference type="InterPro" id="IPR008929">
    <property type="entry name" value="Chondroitin_lyas"/>
</dbReference>
<dbReference type="GO" id="GO:0042597">
    <property type="term" value="C:periplasmic space"/>
    <property type="evidence" value="ECO:0007669"/>
    <property type="project" value="InterPro"/>
</dbReference>
<organism evidence="5 6">
    <name type="scientific">Pandoraea apista</name>
    <dbReference type="NCBI Taxonomy" id="93218"/>
    <lineage>
        <taxon>Bacteria</taxon>
        <taxon>Pseudomonadati</taxon>
        <taxon>Pseudomonadota</taxon>
        <taxon>Betaproteobacteria</taxon>
        <taxon>Burkholderiales</taxon>
        <taxon>Burkholderiaceae</taxon>
        <taxon>Pandoraea</taxon>
    </lineage>
</organism>
<evidence type="ECO:0000256" key="3">
    <source>
        <dbReference type="SAM" id="SignalP"/>
    </source>
</evidence>
<evidence type="ECO:0000256" key="1">
    <source>
        <dbReference type="ARBA" id="ARBA00022729"/>
    </source>
</evidence>
<feature type="disulfide bond" evidence="7 8">
    <location>
        <begin position="32"/>
        <end position="96"/>
    </location>
</feature>
<dbReference type="Proteomes" id="UP000364291">
    <property type="component" value="Unassembled WGS sequence"/>
</dbReference>
<dbReference type="Pfam" id="PF05426">
    <property type="entry name" value="Alginate_lyase"/>
    <property type="match status" value="1"/>
</dbReference>
<dbReference type="PDB" id="7WXK">
    <property type="method" value="X-ray"/>
    <property type="resolution" value="1.68 A"/>
    <property type="chains" value="A=6-343"/>
</dbReference>